<sequence length="540" mass="61025">MKIEHLFQTPLLKEASILAGRNGQDRSITNVSMMDAPDIGEYLNEHDLLVTTAYHFKDDPAMLTDLIKHMNEKGCAGIGIKTKRFLHEVPEEAVALADVLDFPIIDLPAHISLSTIAAHLLSSMLDTRTTELQKAISAHQTFTRHIISGKDLQSLIVSVAATVNQPVFMLDHHARLISASEPMPEVIDSFTALYKMNFLFFLENTTHTTFSLLSPPCTQITLFPIYTHESTCSYLAVAGKADSFSSELILTMEQAANVIAFERLKENALKQHQQKARNEFFINYLEGAFTTKEEIINRAKEFNLPNEGKYICVVGKVDREEKWRSFTQSQLETSEVFDFIEGELPDFPFPPHLFIKGEMLIVLLQADEHTGEAVTSITSVLRSLQRETKSYFQRTISFGISNITHQFLDVDTAFREARDALQTGQLSGVPASVQAYQTKDVAELLRVIPVDDLKEFYIHTMQQLGQAGNDDPTLLYTLAVYLETHCHISETAKRLYVHRNTVIYRLEKCEELIGKSLKDPEITLRLRLALRIRASLSMVE</sequence>
<dbReference type="PANTHER" id="PTHR33744:SF1">
    <property type="entry name" value="DNA-BINDING TRANSCRIPTIONAL ACTIVATOR ADER"/>
    <property type="match status" value="1"/>
</dbReference>
<comment type="caution">
    <text evidence="5">The sequence shown here is derived from an EMBL/GenBank/DDBJ whole genome shotgun (WGS) entry which is preliminary data.</text>
</comment>
<dbReference type="Pfam" id="PF07905">
    <property type="entry name" value="PucR"/>
    <property type="match status" value="1"/>
</dbReference>
<reference evidence="5 6" key="1">
    <citation type="submission" date="2018-09" db="EMBL/GenBank/DDBJ databases">
        <title>Genomic Encyclopedia of Archaeal and Bacterial Type Strains, Phase II (KMG-II): from individual species to whole genera.</title>
        <authorList>
            <person name="Goeker M."/>
        </authorList>
    </citation>
    <scope>NUCLEOTIDE SEQUENCE [LARGE SCALE GENOMIC DNA]</scope>
    <source>
        <strain evidence="5 6">DSM 17008</strain>
    </source>
</reference>
<dbReference type="Pfam" id="PF13556">
    <property type="entry name" value="HTH_30"/>
    <property type="match status" value="1"/>
</dbReference>
<organism evidence="5 6">
    <name type="scientific">Sinobaca qinghaiensis</name>
    <dbReference type="NCBI Taxonomy" id="342944"/>
    <lineage>
        <taxon>Bacteria</taxon>
        <taxon>Bacillati</taxon>
        <taxon>Bacillota</taxon>
        <taxon>Bacilli</taxon>
        <taxon>Bacillales</taxon>
        <taxon>Sporolactobacillaceae</taxon>
        <taxon>Sinobaca</taxon>
    </lineage>
</organism>
<protein>
    <submittedName>
        <fullName evidence="5">PucR family transcriptional regulator</fullName>
    </submittedName>
</protein>
<comment type="similarity">
    <text evidence="1">Belongs to the CdaR family.</text>
</comment>
<dbReference type="EMBL" id="RAPK01000010">
    <property type="protein sequence ID" value="RKD71235.1"/>
    <property type="molecule type" value="Genomic_DNA"/>
</dbReference>
<dbReference type="InterPro" id="IPR042070">
    <property type="entry name" value="PucR_C-HTH_sf"/>
</dbReference>
<dbReference type="InterPro" id="IPR051448">
    <property type="entry name" value="CdaR-like_regulators"/>
</dbReference>
<dbReference type="Gene3D" id="1.10.10.2840">
    <property type="entry name" value="PucR C-terminal helix-turn-helix domain"/>
    <property type="match status" value="1"/>
</dbReference>
<gene>
    <name evidence="5" type="ORF">ATL39_2631</name>
</gene>
<evidence type="ECO:0000313" key="5">
    <source>
        <dbReference type="EMBL" id="RKD71235.1"/>
    </source>
</evidence>
<feature type="domain" description="CdaR GGDEF-like" evidence="4">
    <location>
        <begin position="291"/>
        <end position="422"/>
    </location>
</feature>
<proteinExistence type="inferred from homology"/>
<feature type="domain" description="Purine catabolism PurC-like" evidence="2">
    <location>
        <begin position="6"/>
        <end position="121"/>
    </location>
</feature>
<dbReference type="Proteomes" id="UP000285120">
    <property type="component" value="Unassembled WGS sequence"/>
</dbReference>
<evidence type="ECO:0000259" key="2">
    <source>
        <dbReference type="Pfam" id="PF07905"/>
    </source>
</evidence>
<evidence type="ECO:0000259" key="3">
    <source>
        <dbReference type="Pfam" id="PF13556"/>
    </source>
</evidence>
<evidence type="ECO:0000313" key="6">
    <source>
        <dbReference type="Proteomes" id="UP000285120"/>
    </source>
</evidence>
<name>A0A419UZW4_9BACL</name>
<evidence type="ECO:0000256" key="1">
    <source>
        <dbReference type="ARBA" id="ARBA00006754"/>
    </source>
</evidence>
<keyword evidence="6" id="KW-1185">Reference proteome</keyword>
<dbReference type="InterPro" id="IPR025736">
    <property type="entry name" value="PucR_C-HTH_dom"/>
</dbReference>
<dbReference type="OrthoDB" id="142218at2"/>
<dbReference type="PANTHER" id="PTHR33744">
    <property type="entry name" value="CARBOHYDRATE DIACID REGULATOR"/>
    <property type="match status" value="1"/>
</dbReference>
<dbReference type="Pfam" id="PF17853">
    <property type="entry name" value="GGDEF_2"/>
    <property type="match status" value="1"/>
</dbReference>
<dbReference type="InterPro" id="IPR012914">
    <property type="entry name" value="PucR_dom"/>
</dbReference>
<accession>A0A419UZW4</accession>
<evidence type="ECO:0000259" key="4">
    <source>
        <dbReference type="Pfam" id="PF17853"/>
    </source>
</evidence>
<dbReference type="RefSeq" id="WP_120193782.1">
    <property type="nucleotide sequence ID" value="NZ_RAPK01000010.1"/>
</dbReference>
<dbReference type="InterPro" id="IPR041522">
    <property type="entry name" value="CdaR_GGDEF"/>
</dbReference>
<feature type="domain" description="PucR C-terminal helix-turn-helix" evidence="3">
    <location>
        <begin position="474"/>
        <end position="532"/>
    </location>
</feature>
<dbReference type="AlphaFoldDB" id="A0A419UZW4"/>